<evidence type="ECO:0000256" key="2">
    <source>
        <dbReference type="SAM" id="SignalP"/>
    </source>
</evidence>
<organism evidence="3 4">
    <name type="scientific">Solea senegalensis</name>
    <name type="common">Senegalese sole</name>
    <dbReference type="NCBI Taxonomy" id="28829"/>
    <lineage>
        <taxon>Eukaryota</taxon>
        <taxon>Metazoa</taxon>
        <taxon>Chordata</taxon>
        <taxon>Craniata</taxon>
        <taxon>Vertebrata</taxon>
        <taxon>Euteleostomi</taxon>
        <taxon>Actinopterygii</taxon>
        <taxon>Neopterygii</taxon>
        <taxon>Teleostei</taxon>
        <taxon>Neoteleostei</taxon>
        <taxon>Acanthomorphata</taxon>
        <taxon>Carangaria</taxon>
        <taxon>Pleuronectiformes</taxon>
        <taxon>Pleuronectoidei</taxon>
        <taxon>Soleidae</taxon>
        <taxon>Solea</taxon>
    </lineage>
</organism>
<feature type="region of interest" description="Disordered" evidence="1">
    <location>
        <begin position="102"/>
        <end position="192"/>
    </location>
</feature>
<feature type="compositionally biased region" description="Polar residues" evidence="1">
    <location>
        <begin position="102"/>
        <end position="140"/>
    </location>
</feature>
<sequence>MAAVGALLVCVLSIWIFEGSCLPLGGTTELHGNGVNMKMEEQFTNDIDIKKALGLFQSMEAMLMDSAKEVLLETNEVEVLVGRPITAHMARLDDAEVGSNETALSDYQAGSDNPTNKTALSCQQAGSDNPISVTALSDQQAGGDKNVTALSDQQAGGDNPTNETALSDQQAGSDNPTNVPVRPSGWRGQPHQ</sequence>
<dbReference type="AlphaFoldDB" id="A0AAV6PMW8"/>
<comment type="caution">
    <text evidence="3">The sequence shown here is derived from an EMBL/GenBank/DDBJ whole genome shotgun (WGS) entry which is preliminary data.</text>
</comment>
<feature type="signal peptide" evidence="2">
    <location>
        <begin position="1"/>
        <end position="21"/>
    </location>
</feature>
<protein>
    <submittedName>
        <fullName evidence="3">Uncharacterized protein</fullName>
    </submittedName>
</protein>
<gene>
    <name evidence="3" type="ORF">JOB18_029082</name>
</gene>
<evidence type="ECO:0000256" key="1">
    <source>
        <dbReference type="SAM" id="MobiDB-lite"/>
    </source>
</evidence>
<dbReference type="EMBL" id="JAGKHQ010000023">
    <property type="protein sequence ID" value="KAG7474004.1"/>
    <property type="molecule type" value="Genomic_DNA"/>
</dbReference>
<feature type="compositionally biased region" description="Polar residues" evidence="1">
    <location>
        <begin position="148"/>
        <end position="178"/>
    </location>
</feature>
<name>A0AAV6PMW8_SOLSE</name>
<keyword evidence="4" id="KW-1185">Reference proteome</keyword>
<feature type="chain" id="PRO_5043854391" evidence="2">
    <location>
        <begin position="22"/>
        <end position="192"/>
    </location>
</feature>
<dbReference type="Proteomes" id="UP000693946">
    <property type="component" value="Unassembled WGS sequence"/>
</dbReference>
<evidence type="ECO:0000313" key="4">
    <source>
        <dbReference type="Proteomes" id="UP000693946"/>
    </source>
</evidence>
<accession>A0AAV6PMW8</accession>
<keyword evidence="2" id="KW-0732">Signal</keyword>
<evidence type="ECO:0000313" key="3">
    <source>
        <dbReference type="EMBL" id="KAG7474004.1"/>
    </source>
</evidence>
<proteinExistence type="predicted"/>
<reference evidence="3 4" key="1">
    <citation type="journal article" date="2021" name="Sci. Rep.">
        <title>Chromosome anchoring in Senegalese sole (Solea senegalensis) reveals sex-associated markers and genome rearrangements in flatfish.</title>
        <authorList>
            <person name="Guerrero-Cozar I."/>
            <person name="Gomez-Garrido J."/>
            <person name="Berbel C."/>
            <person name="Martinez-Blanch J.F."/>
            <person name="Alioto T."/>
            <person name="Claros M.G."/>
            <person name="Gagnaire P.A."/>
            <person name="Manchado M."/>
        </authorList>
    </citation>
    <scope>NUCLEOTIDE SEQUENCE [LARGE SCALE GENOMIC DNA]</scope>
    <source>
        <strain evidence="3">Sse05_10M</strain>
    </source>
</reference>